<evidence type="ECO:0000256" key="3">
    <source>
        <dbReference type="ARBA" id="ARBA00022692"/>
    </source>
</evidence>
<keyword evidence="4 6" id="KW-1133">Transmembrane helix</keyword>
<evidence type="ECO:0000256" key="2">
    <source>
        <dbReference type="ARBA" id="ARBA00022448"/>
    </source>
</evidence>
<evidence type="ECO:0000256" key="4">
    <source>
        <dbReference type="ARBA" id="ARBA00022989"/>
    </source>
</evidence>
<organism evidence="8 9">
    <name type="scientific">Hymenobacter metallicola</name>
    <dbReference type="NCBI Taxonomy" id="2563114"/>
    <lineage>
        <taxon>Bacteria</taxon>
        <taxon>Pseudomonadati</taxon>
        <taxon>Bacteroidota</taxon>
        <taxon>Cytophagia</taxon>
        <taxon>Cytophagales</taxon>
        <taxon>Hymenobacteraceae</taxon>
        <taxon>Hymenobacter</taxon>
    </lineage>
</organism>
<dbReference type="NCBIfam" id="TIGR01297">
    <property type="entry name" value="CDF"/>
    <property type="match status" value="1"/>
</dbReference>
<dbReference type="InterPro" id="IPR058533">
    <property type="entry name" value="Cation_efflux_TM"/>
</dbReference>
<dbReference type="RefSeq" id="WP_135395648.1">
    <property type="nucleotide sequence ID" value="NZ_SRMB01000002.1"/>
</dbReference>
<dbReference type="EMBL" id="SRMB01000002">
    <property type="protein sequence ID" value="TGE27565.1"/>
    <property type="molecule type" value="Genomic_DNA"/>
</dbReference>
<feature type="transmembrane region" description="Helical" evidence="6">
    <location>
        <begin position="9"/>
        <end position="30"/>
    </location>
</feature>
<dbReference type="AlphaFoldDB" id="A0A4Z0QCV4"/>
<dbReference type="SUPFAM" id="SSF160240">
    <property type="entry name" value="Cation efflux protein cytoplasmic domain-like"/>
    <property type="match status" value="1"/>
</dbReference>
<keyword evidence="3 6" id="KW-0812">Transmembrane</keyword>
<comment type="subcellular location">
    <subcellularLocation>
        <location evidence="1">Membrane</location>
        <topology evidence="1">Multi-pass membrane protein</topology>
    </subcellularLocation>
</comment>
<reference evidence="8 9" key="1">
    <citation type="submission" date="2019-04" db="EMBL/GenBank/DDBJ databases">
        <authorList>
            <person name="Feng G."/>
            <person name="Zhang J."/>
            <person name="Zhu H."/>
        </authorList>
    </citation>
    <scope>NUCLEOTIDE SEQUENCE [LARGE SCALE GENOMIC DNA]</scope>
    <source>
        <strain evidence="8 9">9PBR-1</strain>
    </source>
</reference>
<gene>
    <name evidence="8" type="ORF">E5K02_14430</name>
</gene>
<dbReference type="GO" id="GO:0008324">
    <property type="term" value="F:monoatomic cation transmembrane transporter activity"/>
    <property type="evidence" value="ECO:0007669"/>
    <property type="project" value="InterPro"/>
</dbReference>
<name>A0A4Z0QCV4_9BACT</name>
<dbReference type="InterPro" id="IPR027469">
    <property type="entry name" value="Cation_efflux_TMD_sf"/>
</dbReference>
<keyword evidence="2" id="KW-0813">Transport</keyword>
<evidence type="ECO:0000313" key="8">
    <source>
        <dbReference type="EMBL" id="TGE27565.1"/>
    </source>
</evidence>
<dbReference type="PANTHER" id="PTHR13414:SF9">
    <property type="entry name" value="PROTON-COUPLED ZINC ANTIPORTER SLC30A9, MITOCHONDRIAL"/>
    <property type="match status" value="1"/>
</dbReference>
<dbReference type="SUPFAM" id="SSF161111">
    <property type="entry name" value="Cation efflux protein transmembrane domain-like"/>
    <property type="match status" value="1"/>
</dbReference>
<dbReference type="InterPro" id="IPR040177">
    <property type="entry name" value="SLC30A9"/>
</dbReference>
<feature type="transmembrane region" description="Helical" evidence="6">
    <location>
        <begin position="158"/>
        <end position="181"/>
    </location>
</feature>
<sequence>MAGSSSKLVVYGAIGANIAIAISKFVAAFFTGSSAMLSEGIHSLVDSGNGLLILYGVRQAEKPADAHHPFGRSKELYFWALIVAVLVFSVGGGMSFYEGIEHLKHPAPITDPTWNYWVLGLSMLFEGISFFLAFREFNKSRGGAGFWQTLNRSKDPSVFAIMMEDLAALLGLVIALLGVYFGHLLNNPYLDGAASICIGVLLVAVAIFLIYKTKGLLVGEGVDVETLASIDAISRAEKAVETIRTPLTSYLGPADVVLALDVQFRRDLTAGQVEEAIDRLQDAIRAKHPEFKRIFIEAKSLSQKQRQIDASS</sequence>
<dbReference type="InterPro" id="IPR036837">
    <property type="entry name" value="Cation_efflux_CTD_sf"/>
</dbReference>
<comment type="caution">
    <text evidence="8">The sequence shown here is derived from an EMBL/GenBank/DDBJ whole genome shotgun (WGS) entry which is preliminary data.</text>
</comment>
<accession>A0A4Z0QCV4</accession>
<feature type="domain" description="Cation efflux protein transmembrane" evidence="7">
    <location>
        <begin position="13"/>
        <end position="216"/>
    </location>
</feature>
<evidence type="ECO:0000256" key="6">
    <source>
        <dbReference type="SAM" id="Phobius"/>
    </source>
</evidence>
<feature type="transmembrane region" description="Helical" evidence="6">
    <location>
        <begin position="76"/>
        <end position="96"/>
    </location>
</feature>
<keyword evidence="5 6" id="KW-0472">Membrane</keyword>
<dbReference type="Pfam" id="PF01545">
    <property type="entry name" value="Cation_efflux"/>
    <property type="match status" value="1"/>
</dbReference>
<dbReference type="GO" id="GO:0016020">
    <property type="term" value="C:membrane"/>
    <property type="evidence" value="ECO:0007669"/>
    <property type="project" value="UniProtKB-SubCell"/>
</dbReference>
<dbReference type="OrthoDB" id="9806522at2"/>
<feature type="transmembrane region" description="Helical" evidence="6">
    <location>
        <begin position="193"/>
        <end position="211"/>
    </location>
</feature>
<evidence type="ECO:0000259" key="7">
    <source>
        <dbReference type="Pfam" id="PF01545"/>
    </source>
</evidence>
<evidence type="ECO:0000313" key="9">
    <source>
        <dbReference type="Proteomes" id="UP000298471"/>
    </source>
</evidence>
<dbReference type="Proteomes" id="UP000298471">
    <property type="component" value="Unassembled WGS sequence"/>
</dbReference>
<evidence type="ECO:0000256" key="5">
    <source>
        <dbReference type="ARBA" id="ARBA00023136"/>
    </source>
</evidence>
<evidence type="ECO:0000256" key="1">
    <source>
        <dbReference type="ARBA" id="ARBA00004141"/>
    </source>
</evidence>
<dbReference type="InterPro" id="IPR002524">
    <property type="entry name" value="Cation_efflux"/>
</dbReference>
<dbReference type="Gene3D" id="1.20.1510.10">
    <property type="entry name" value="Cation efflux protein transmembrane domain"/>
    <property type="match status" value="1"/>
</dbReference>
<keyword evidence="9" id="KW-1185">Reference proteome</keyword>
<dbReference type="GO" id="GO:0006829">
    <property type="term" value="P:zinc ion transport"/>
    <property type="evidence" value="ECO:0007669"/>
    <property type="project" value="InterPro"/>
</dbReference>
<dbReference type="PANTHER" id="PTHR13414">
    <property type="entry name" value="HUEL-CATION TRANSPORTER"/>
    <property type="match status" value="1"/>
</dbReference>
<protein>
    <submittedName>
        <fullName evidence="8">Cation transporter</fullName>
    </submittedName>
</protein>
<proteinExistence type="predicted"/>
<feature type="transmembrane region" description="Helical" evidence="6">
    <location>
        <begin position="116"/>
        <end position="137"/>
    </location>
</feature>